<dbReference type="GO" id="GO:0005839">
    <property type="term" value="C:proteasome core complex"/>
    <property type="evidence" value="ECO:0007669"/>
    <property type="project" value="InterPro"/>
</dbReference>
<proteinExistence type="predicted"/>
<evidence type="ECO:0000256" key="4">
    <source>
        <dbReference type="ARBA" id="ARBA00023242"/>
    </source>
</evidence>
<reference evidence="5" key="1">
    <citation type="submission" date="2021-01" db="EMBL/GenBank/DDBJ databases">
        <authorList>
            <person name="Corre E."/>
            <person name="Pelletier E."/>
            <person name="Niang G."/>
            <person name="Scheremetjew M."/>
            <person name="Finn R."/>
            <person name="Kale V."/>
            <person name="Holt S."/>
            <person name="Cochrane G."/>
            <person name="Meng A."/>
            <person name="Brown T."/>
            <person name="Cohen L."/>
        </authorList>
    </citation>
    <scope>NUCLEOTIDE SEQUENCE</scope>
    <source>
        <strain evidence="5">CCAP1064/1</strain>
    </source>
</reference>
<dbReference type="FunFam" id="3.60.20.10:FF:000027">
    <property type="entry name" value="Proteasome subunit beta type-6"/>
    <property type="match status" value="1"/>
</dbReference>
<dbReference type="PROSITE" id="PS51476">
    <property type="entry name" value="PROTEASOME_BETA_2"/>
    <property type="match status" value="1"/>
</dbReference>
<evidence type="ECO:0000256" key="1">
    <source>
        <dbReference type="ARBA" id="ARBA00004123"/>
    </source>
</evidence>
<evidence type="ECO:0000256" key="2">
    <source>
        <dbReference type="ARBA" id="ARBA00022490"/>
    </source>
</evidence>
<protein>
    <recommendedName>
        <fullName evidence="6">Proteasome subunit beta</fullName>
    </recommendedName>
</protein>
<evidence type="ECO:0000313" key="5">
    <source>
        <dbReference type="EMBL" id="CAD8416625.1"/>
    </source>
</evidence>
<dbReference type="InterPro" id="IPR029055">
    <property type="entry name" value="Ntn_hydrolases_N"/>
</dbReference>
<evidence type="ECO:0008006" key="6">
    <source>
        <dbReference type="Google" id="ProtNLM"/>
    </source>
</evidence>
<comment type="subcellular location">
    <subcellularLocation>
        <location evidence="1">Nucleus</location>
    </subcellularLocation>
</comment>
<keyword evidence="2" id="KW-0963">Cytoplasm</keyword>
<keyword evidence="4" id="KW-0539">Nucleus</keyword>
<dbReference type="InterPro" id="IPR023333">
    <property type="entry name" value="Proteasome_suB-type"/>
</dbReference>
<dbReference type="Gene3D" id="3.60.20.10">
    <property type="entry name" value="Glutamine Phosphoribosylpyrophosphate, subunit 1, domain 1"/>
    <property type="match status" value="1"/>
</dbReference>
<dbReference type="Pfam" id="PF00227">
    <property type="entry name" value="Proteasome"/>
    <property type="match status" value="1"/>
</dbReference>
<dbReference type="AlphaFoldDB" id="A0A7S0C9Z9"/>
<gene>
    <name evidence="5" type="ORF">PINE0816_LOCUS12760</name>
</gene>
<dbReference type="GO" id="GO:0051603">
    <property type="term" value="P:proteolysis involved in protein catabolic process"/>
    <property type="evidence" value="ECO:0007669"/>
    <property type="project" value="InterPro"/>
</dbReference>
<accession>A0A7S0C9Z9</accession>
<dbReference type="EMBL" id="HBEL01027671">
    <property type="protein sequence ID" value="CAD8416625.1"/>
    <property type="molecule type" value="Transcribed_RNA"/>
</dbReference>
<dbReference type="GO" id="GO:0005737">
    <property type="term" value="C:cytoplasm"/>
    <property type="evidence" value="ECO:0007669"/>
    <property type="project" value="TreeGrafter"/>
</dbReference>
<sequence length="271" mass="29643">MASYLSTIQDLQATDGRFSLPIHSTEAGTNPNVSVNFGNKNPAGDDSIDHGVTKAPYECAFSPYEFNGGTTIAISGEDWALVAADTRLSSGYEILSRNTTKLHPLTDGCVLGSAGCKTDVDQLRSVLDIKMKIYSHNHRKKMTTPSAAQMLGNTLYMRRFFPYYAFNVLAGIDGEGKGAVYSYDAVGSFERTPFSANGSGQSYLIPLMDNLITHKHRNDERQPLSKEEVVEIVKDAFVTAGERDIYTGDAVEIMIITKDGIEKSTFQLKAD</sequence>
<evidence type="ECO:0000256" key="3">
    <source>
        <dbReference type="ARBA" id="ARBA00022942"/>
    </source>
</evidence>
<dbReference type="GO" id="GO:0005634">
    <property type="term" value="C:nucleus"/>
    <property type="evidence" value="ECO:0007669"/>
    <property type="project" value="UniProtKB-SubCell"/>
</dbReference>
<dbReference type="CDD" id="cd03757">
    <property type="entry name" value="proteasome_beta_type_1"/>
    <property type="match status" value="1"/>
</dbReference>
<dbReference type="InterPro" id="IPR001353">
    <property type="entry name" value="Proteasome_sua/b"/>
</dbReference>
<dbReference type="PANTHER" id="PTHR32194">
    <property type="entry name" value="METALLOPROTEASE TLDD"/>
    <property type="match status" value="1"/>
</dbReference>
<organism evidence="5">
    <name type="scientific">Proboscia inermis</name>
    <dbReference type="NCBI Taxonomy" id="420281"/>
    <lineage>
        <taxon>Eukaryota</taxon>
        <taxon>Sar</taxon>
        <taxon>Stramenopiles</taxon>
        <taxon>Ochrophyta</taxon>
        <taxon>Bacillariophyta</taxon>
        <taxon>Coscinodiscophyceae</taxon>
        <taxon>Rhizosoleniophycidae</taxon>
        <taxon>Rhizosoleniales</taxon>
        <taxon>Rhizosoleniaceae</taxon>
        <taxon>Proboscia</taxon>
    </lineage>
</organism>
<keyword evidence="3" id="KW-0647">Proteasome</keyword>
<dbReference type="SUPFAM" id="SSF56235">
    <property type="entry name" value="N-terminal nucleophile aminohydrolases (Ntn hydrolases)"/>
    <property type="match status" value="1"/>
</dbReference>
<dbReference type="PANTHER" id="PTHR32194:SF2">
    <property type="entry name" value="PROTEASOME SUBUNIT BETA TYPE-1"/>
    <property type="match status" value="1"/>
</dbReference>
<name>A0A7S0C9Z9_9STRA</name>